<proteinExistence type="predicted"/>
<dbReference type="AlphaFoldDB" id="R7SLJ0"/>
<organism evidence="2 3">
    <name type="scientific">Dichomitus squalens (strain LYAD-421)</name>
    <name type="common">Western red white-rot fungus</name>
    <dbReference type="NCBI Taxonomy" id="732165"/>
    <lineage>
        <taxon>Eukaryota</taxon>
        <taxon>Fungi</taxon>
        <taxon>Dikarya</taxon>
        <taxon>Basidiomycota</taxon>
        <taxon>Agaricomycotina</taxon>
        <taxon>Agaricomycetes</taxon>
        <taxon>Polyporales</taxon>
        <taxon>Polyporaceae</taxon>
        <taxon>Dichomitus</taxon>
    </lineage>
</organism>
<dbReference type="Pfam" id="PF26640">
    <property type="entry name" value="DUF8212"/>
    <property type="match status" value="1"/>
</dbReference>
<dbReference type="KEGG" id="dsq:DICSQDRAFT_129712"/>
<dbReference type="Proteomes" id="UP000053319">
    <property type="component" value="Unassembled WGS sequence"/>
</dbReference>
<evidence type="ECO:0000259" key="1">
    <source>
        <dbReference type="Pfam" id="PF26640"/>
    </source>
</evidence>
<gene>
    <name evidence="2" type="ORF">DICSQDRAFT_129712</name>
</gene>
<name>R7SLJ0_DICSQ</name>
<evidence type="ECO:0000313" key="2">
    <source>
        <dbReference type="EMBL" id="EJF57031.1"/>
    </source>
</evidence>
<dbReference type="InterPro" id="IPR058525">
    <property type="entry name" value="DUF8212"/>
</dbReference>
<dbReference type="GeneID" id="18834567"/>
<sequence>MARRPMASLPLIPLRSGQTLQRLIPNAWSHGPNGVELWFLVVLSCYRASHVGPHLLARLCWSPCRDSRDNMDNMDGHLILNPGTLRVLTNMNGKRKHMWCETPFPISFHNLVSCGADIRPNLVYMHYPGRLRRALVSSDRGSASTQLKVTMLQWTKTRLQLRGYVAQWGDEDKDTNALTSQSSEHSMEPRVVLHLRKRGGLSLSISWTFSRKKGFMVELEGYYRPNQLGVRGSGRARDLNAGANRVGHFLSLRNFGGLEAVTVYAGLAKHAPNHYYLLFMDIDEYPTLKVSNALRNQLQTAIEIQKSDSVPNDLTSCPREIVSGPWRAADVARYSAPVDQDLHKVSGLPTASKPNREREQTPFEALYHVSELDLQLCLGLHSGFA</sequence>
<reference evidence="2 3" key="1">
    <citation type="journal article" date="2012" name="Science">
        <title>The Paleozoic origin of enzymatic lignin decomposition reconstructed from 31 fungal genomes.</title>
        <authorList>
            <person name="Floudas D."/>
            <person name="Binder M."/>
            <person name="Riley R."/>
            <person name="Barry K."/>
            <person name="Blanchette R.A."/>
            <person name="Henrissat B."/>
            <person name="Martinez A.T."/>
            <person name="Otillar R."/>
            <person name="Spatafora J.W."/>
            <person name="Yadav J.S."/>
            <person name="Aerts A."/>
            <person name="Benoit I."/>
            <person name="Boyd A."/>
            <person name="Carlson A."/>
            <person name="Copeland A."/>
            <person name="Coutinho P.M."/>
            <person name="de Vries R.P."/>
            <person name="Ferreira P."/>
            <person name="Findley K."/>
            <person name="Foster B."/>
            <person name="Gaskell J."/>
            <person name="Glotzer D."/>
            <person name="Gorecki P."/>
            <person name="Heitman J."/>
            <person name="Hesse C."/>
            <person name="Hori C."/>
            <person name="Igarashi K."/>
            <person name="Jurgens J.A."/>
            <person name="Kallen N."/>
            <person name="Kersten P."/>
            <person name="Kohler A."/>
            <person name="Kuees U."/>
            <person name="Kumar T.K.A."/>
            <person name="Kuo A."/>
            <person name="LaButti K."/>
            <person name="Larrondo L.F."/>
            <person name="Lindquist E."/>
            <person name="Ling A."/>
            <person name="Lombard V."/>
            <person name="Lucas S."/>
            <person name="Lundell T."/>
            <person name="Martin R."/>
            <person name="McLaughlin D.J."/>
            <person name="Morgenstern I."/>
            <person name="Morin E."/>
            <person name="Murat C."/>
            <person name="Nagy L.G."/>
            <person name="Nolan M."/>
            <person name="Ohm R.A."/>
            <person name="Patyshakuliyeva A."/>
            <person name="Rokas A."/>
            <person name="Ruiz-Duenas F.J."/>
            <person name="Sabat G."/>
            <person name="Salamov A."/>
            <person name="Samejima M."/>
            <person name="Schmutz J."/>
            <person name="Slot J.C."/>
            <person name="St John F."/>
            <person name="Stenlid J."/>
            <person name="Sun H."/>
            <person name="Sun S."/>
            <person name="Syed K."/>
            <person name="Tsang A."/>
            <person name="Wiebenga A."/>
            <person name="Young D."/>
            <person name="Pisabarro A."/>
            <person name="Eastwood D.C."/>
            <person name="Martin F."/>
            <person name="Cullen D."/>
            <person name="Grigoriev I.V."/>
            <person name="Hibbett D.S."/>
        </authorList>
    </citation>
    <scope>NUCLEOTIDE SEQUENCE [LARGE SCALE GENOMIC DNA]</scope>
    <source>
        <strain evidence="2 3">LYAD-421 SS1</strain>
    </source>
</reference>
<feature type="domain" description="DUF8212" evidence="1">
    <location>
        <begin position="8"/>
        <end position="128"/>
    </location>
</feature>
<accession>R7SLJ0</accession>
<evidence type="ECO:0000313" key="3">
    <source>
        <dbReference type="Proteomes" id="UP000053319"/>
    </source>
</evidence>
<dbReference type="RefSeq" id="XP_007370197.1">
    <property type="nucleotide sequence ID" value="XM_007370135.1"/>
</dbReference>
<dbReference type="HOGENOM" id="CLU_717666_0_0_1"/>
<dbReference type="EMBL" id="JH719458">
    <property type="protein sequence ID" value="EJF57031.1"/>
    <property type="molecule type" value="Genomic_DNA"/>
</dbReference>
<protein>
    <recommendedName>
        <fullName evidence="1">DUF8212 domain-containing protein</fullName>
    </recommendedName>
</protein>